<protein>
    <recommendedName>
        <fullName evidence="3">EthD domain-containing protein</fullName>
    </recommendedName>
</protein>
<accession>A0A9P6KVD9</accession>
<dbReference type="InterPro" id="IPR011008">
    <property type="entry name" value="Dimeric_a/b-barrel"/>
</dbReference>
<dbReference type="AlphaFoldDB" id="A0A9P6KVD9"/>
<keyword evidence="2" id="KW-1185">Reference proteome</keyword>
<dbReference type="Gene3D" id="3.30.70.100">
    <property type="match status" value="1"/>
</dbReference>
<proteinExistence type="predicted"/>
<gene>
    <name evidence="1" type="ORF">PMIN01_02895</name>
</gene>
<dbReference type="Proteomes" id="UP000756921">
    <property type="component" value="Unassembled WGS sequence"/>
</dbReference>
<organism evidence="1 2">
    <name type="scientific">Paraphaeosphaeria minitans</name>
    <dbReference type="NCBI Taxonomy" id="565426"/>
    <lineage>
        <taxon>Eukaryota</taxon>
        <taxon>Fungi</taxon>
        <taxon>Dikarya</taxon>
        <taxon>Ascomycota</taxon>
        <taxon>Pezizomycotina</taxon>
        <taxon>Dothideomycetes</taxon>
        <taxon>Pleosporomycetidae</taxon>
        <taxon>Pleosporales</taxon>
        <taxon>Massarineae</taxon>
        <taxon>Didymosphaeriaceae</taxon>
        <taxon>Paraphaeosphaeria</taxon>
    </lineage>
</organism>
<evidence type="ECO:0000313" key="2">
    <source>
        <dbReference type="Proteomes" id="UP000756921"/>
    </source>
</evidence>
<dbReference type="EMBL" id="WJXW01000002">
    <property type="protein sequence ID" value="KAF9740260.1"/>
    <property type="molecule type" value="Genomic_DNA"/>
</dbReference>
<sequence>MTCITLPFLTRKPILTLEQFEDCYENTHLPYIKSVFGQLAALKHRRWYLARADSKDSGYPPGIIEDEEALHELNKVYTQSEAIAKLAEDEERFVIKLKMKADTIGEIKESSP</sequence>
<reference evidence="1" key="1">
    <citation type="journal article" date="2020" name="Mol. Plant Microbe Interact.">
        <title>Genome Sequence of the Biocontrol Agent Coniothyrium minitans strain Conio (IMI 134523).</title>
        <authorList>
            <person name="Patel D."/>
            <person name="Shittu T.A."/>
            <person name="Baroncelli R."/>
            <person name="Muthumeenakshi S."/>
            <person name="Osborne T.H."/>
            <person name="Janganan T.K."/>
            <person name="Sreenivasaprasad S."/>
        </authorList>
    </citation>
    <scope>NUCLEOTIDE SEQUENCE</scope>
    <source>
        <strain evidence="1">Conio</strain>
    </source>
</reference>
<evidence type="ECO:0008006" key="3">
    <source>
        <dbReference type="Google" id="ProtNLM"/>
    </source>
</evidence>
<evidence type="ECO:0000313" key="1">
    <source>
        <dbReference type="EMBL" id="KAF9740260.1"/>
    </source>
</evidence>
<dbReference type="OrthoDB" id="2519291at2759"/>
<name>A0A9P6KVD9_9PLEO</name>
<comment type="caution">
    <text evidence="1">The sequence shown here is derived from an EMBL/GenBank/DDBJ whole genome shotgun (WGS) entry which is preliminary data.</text>
</comment>
<dbReference type="SUPFAM" id="SSF54909">
    <property type="entry name" value="Dimeric alpha+beta barrel"/>
    <property type="match status" value="1"/>
</dbReference>